<reference evidence="1" key="2">
    <citation type="submission" date="2020-09" db="EMBL/GenBank/DDBJ databases">
        <authorList>
            <person name="Sun Q."/>
            <person name="Zhou Y."/>
        </authorList>
    </citation>
    <scope>NUCLEOTIDE SEQUENCE</scope>
    <source>
        <strain evidence="1">CGMCC 1.15725</strain>
    </source>
</reference>
<dbReference type="AlphaFoldDB" id="A0A8J2YT48"/>
<proteinExistence type="predicted"/>
<dbReference type="Proteomes" id="UP000646365">
    <property type="component" value="Unassembled WGS sequence"/>
</dbReference>
<gene>
    <name evidence="1" type="ORF">GCM10011611_24180</name>
</gene>
<comment type="caution">
    <text evidence="1">The sequence shown here is derived from an EMBL/GenBank/DDBJ whole genome shotgun (WGS) entry which is preliminary data.</text>
</comment>
<evidence type="ECO:0000313" key="2">
    <source>
        <dbReference type="Proteomes" id="UP000646365"/>
    </source>
</evidence>
<keyword evidence="2" id="KW-1185">Reference proteome</keyword>
<evidence type="ECO:0008006" key="3">
    <source>
        <dbReference type="Google" id="ProtNLM"/>
    </source>
</evidence>
<protein>
    <recommendedName>
        <fullName evidence="3">Cell division protein FtsL</fullName>
    </recommendedName>
</protein>
<sequence length="133" mass="14505">MRSSTFLSLILVCGLGFGLFKVKYEVQSLEEDLAKINRQTAVDQDAIHVLKAEWSYLTQPVRIGEMAQRHLALQPVTSAQMGSFDQLPLKADRPAETDGDVKIEAVLKAMQAAAKPAQIRATNVAAIKPGGDR</sequence>
<reference evidence="1" key="1">
    <citation type="journal article" date="2014" name="Int. J. Syst. Evol. Microbiol.">
        <title>Complete genome sequence of Corynebacterium casei LMG S-19264T (=DSM 44701T), isolated from a smear-ripened cheese.</title>
        <authorList>
            <consortium name="US DOE Joint Genome Institute (JGI-PGF)"/>
            <person name="Walter F."/>
            <person name="Albersmeier A."/>
            <person name="Kalinowski J."/>
            <person name="Ruckert C."/>
        </authorList>
    </citation>
    <scope>NUCLEOTIDE SEQUENCE</scope>
    <source>
        <strain evidence="1">CGMCC 1.15725</strain>
    </source>
</reference>
<evidence type="ECO:0000313" key="1">
    <source>
        <dbReference type="EMBL" id="GGF17503.1"/>
    </source>
</evidence>
<name>A0A8J2YT48_9PROT</name>
<accession>A0A8J2YT48</accession>
<organism evidence="1 2">
    <name type="scientific">Aliidongia dinghuensis</name>
    <dbReference type="NCBI Taxonomy" id="1867774"/>
    <lineage>
        <taxon>Bacteria</taxon>
        <taxon>Pseudomonadati</taxon>
        <taxon>Pseudomonadota</taxon>
        <taxon>Alphaproteobacteria</taxon>
        <taxon>Rhodospirillales</taxon>
        <taxon>Dongiaceae</taxon>
        <taxon>Aliidongia</taxon>
    </lineage>
</organism>
<dbReference type="EMBL" id="BMJQ01000005">
    <property type="protein sequence ID" value="GGF17503.1"/>
    <property type="molecule type" value="Genomic_DNA"/>
</dbReference>